<dbReference type="InterPro" id="IPR022028">
    <property type="entry name" value="DUF3604"/>
</dbReference>
<protein>
    <recommendedName>
        <fullName evidence="4">DUF3604 domain-containing protein</fullName>
    </recommendedName>
</protein>
<keyword evidence="1" id="KW-0812">Transmembrane</keyword>
<proteinExistence type="predicted"/>
<keyword evidence="1" id="KW-0472">Membrane</keyword>
<dbReference type="AlphaFoldDB" id="J5K8S7"/>
<reference evidence="2 3" key="1">
    <citation type="journal article" date="2012" name="ISME J.">
        <title>Genomic insights to SAR86, an abundant and uncultivated marine bacterial lineage.</title>
        <authorList>
            <person name="Dupont C.L."/>
            <person name="Rusch D.B."/>
            <person name="Yooseph S."/>
            <person name="Lombardo M.J."/>
            <person name="Richter R.A."/>
            <person name="Valas R."/>
            <person name="Novotny M."/>
            <person name="Yee-Greenbaum J."/>
            <person name="Selengut J.D."/>
            <person name="Haft D.H."/>
            <person name="Halpern A.L."/>
            <person name="Lasken R.S."/>
            <person name="Nealson K."/>
            <person name="Friedman R."/>
            <person name="Venter J.C."/>
        </authorList>
    </citation>
    <scope>NUCLEOTIDE SEQUENCE [LARGE SCALE GENOMIC DNA]</scope>
</reference>
<evidence type="ECO:0000313" key="2">
    <source>
        <dbReference type="EMBL" id="EJP72063.1"/>
    </source>
</evidence>
<dbReference type="EMBL" id="JH611156">
    <property type="protein sequence ID" value="EJP72063.1"/>
    <property type="molecule type" value="Genomic_DNA"/>
</dbReference>
<evidence type="ECO:0000313" key="3">
    <source>
        <dbReference type="Proteomes" id="UP000010305"/>
    </source>
</evidence>
<keyword evidence="1" id="KW-1133">Transmembrane helix</keyword>
<dbReference type="SUPFAM" id="SSF89550">
    <property type="entry name" value="PHP domain-like"/>
    <property type="match status" value="1"/>
</dbReference>
<dbReference type="HOGENOM" id="CLU_022758_0_0_6"/>
<accession>J5K8S7</accession>
<organism evidence="2 3">
    <name type="scientific">SAR86 cluster bacterium SAR86A</name>
    <dbReference type="NCBI Taxonomy" id="1123866"/>
    <lineage>
        <taxon>Bacteria</taxon>
        <taxon>Pseudomonadati</taxon>
        <taxon>Pseudomonadota</taxon>
        <taxon>Gammaproteobacteria</taxon>
        <taxon>SAR86 cluster</taxon>
    </lineage>
</organism>
<gene>
    <name evidence="2" type="ORF">NT01SARS_0549</name>
</gene>
<sequence>MKYLRNLIILIVGLYILTLGLVYVDVYDSRPLISLFKKMQSDSALEVVDFSVDSTKNSNSRPMPNKDRNPYYGDLHVHTKYSFDAYVFGVTASPDDAYRYAKGAAVKHPLGYEMKLREPLDFYAVTDHGFYMGMIQAYADTSTDISQNDFAEPFHNLNRLDNLTVESAGERSNIFSSVLGATIIKPYPDWHPNLLKAYFSRNTQGALRSFDYDIHKSAWADVARSANEHNDPGNFTTFIGYEFTTSTDIEGGNLHRNVIFESSKASIRPWTRIDSINPEDLWTWQDRLREKGVDTISMPHNSNGSNGQMFEMESFKGNALDVEYAEKRMRNEPLVEITQVKGTSETHPLLSPDDEWADFEIMDVRVGSRPPTYSKPSGSYVREAYLNGLTLEFTKQGNPYKFGLIGSTDTHVVASSLDESNYWSKVGLLDGDPENRGSVPLKEENVARLEEYMRAFNQPISTVSLEQGEYANTGFTQWGASGLAAAWAEENTRESLFAAFRRKETFATTGPRISVRFFGGYNLSSIDLNSESLVSEAYSKGVTMGADLLNNDDQIPEFIVWALRDMNSAPLQRIQIIKGWIDMNSGRPKEKVFDVACSDGLEPDPITNRCPDNGARVNINDCSITSNVGSSELKTVWKDPEFKVDDKAFYYVRVLENPTCRWSTWDAIKSGFKPREGLHETIQERAWSSPIWYIPKQSEVEVIPLGGTIQLRNID</sequence>
<dbReference type="Pfam" id="PF12228">
    <property type="entry name" value="DUF3604"/>
    <property type="match status" value="1"/>
</dbReference>
<dbReference type="Proteomes" id="UP000010305">
    <property type="component" value="Unassembled WGS sequence"/>
</dbReference>
<dbReference type="Gene3D" id="3.20.20.140">
    <property type="entry name" value="Metal-dependent hydrolases"/>
    <property type="match status" value="1"/>
</dbReference>
<evidence type="ECO:0008006" key="4">
    <source>
        <dbReference type="Google" id="ProtNLM"/>
    </source>
</evidence>
<feature type="transmembrane region" description="Helical" evidence="1">
    <location>
        <begin position="7"/>
        <end position="24"/>
    </location>
</feature>
<dbReference type="InterPro" id="IPR016195">
    <property type="entry name" value="Pol/histidinol_Pase-like"/>
</dbReference>
<evidence type="ECO:0000256" key="1">
    <source>
        <dbReference type="SAM" id="Phobius"/>
    </source>
</evidence>
<name>J5K8S7_9GAMM</name>
<dbReference type="STRING" id="1123866.NT01SARS_0549"/>